<proteinExistence type="predicted"/>
<evidence type="ECO:0000313" key="3">
    <source>
        <dbReference type="Proteomes" id="UP000019805"/>
    </source>
</evidence>
<keyword evidence="3" id="KW-1185">Reference proteome</keyword>
<dbReference type="KEGG" id="cdn:BN940_08196"/>
<evidence type="ECO:0000256" key="1">
    <source>
        <dbReference type="SAM" id="MobiDB-lite"/>
    </source>
</evidence>
<dbReference type="EMBL" id="HG916765">
    <property type="protein sequence ID" value="CDM24102.1"/>
    <property type="molecule type" value="Genomic_DNA"/>
</dbReference>
<dbReference type="HOGENOM" id="CLU_2768230_0_0_4"/>
<name>W8X3B4_CASD6</name>
<reference evidence="2 3" key="1">
    <citation type="journal article" date="2014" name="BMC Microbiol.">
        <title>The oxygen-independent metabolism of cyclic monoterpenes in Castellaniella defragrans 65Phen.</title>
        <authorList>
            <person name="Petasch J."/>
            <person name="Disch E.M."/>
            <person name="Markert S."/>
            <person name="Becher D."/>
            <person name="Schweder T."/>
            <person name="Huttel B."/>
            <person name="Reinhardt R."/>
            <person name="Harder J."/>
        </authorList>
    </citation>
    <scope>NUCLEOTIDE SEQUENCE [LARGE SCALE GENOMIC DNA]</scope>
    <source>
        <strain evidence="2">65Phen</strain>
    </source>
</reference>
<dbReference type="Proteomes" id="UP000019805">
    <property type="component" value="Chromosome"/>
</dbReference>
<sequence>MPRTRAARGRGPGSHSTAPPVPSGETPHATPARAGRAIRTAPCRAGTAHCPARGAHVHARPVHFCSRHR</sequence>
<organism evidence="2 3">
    <name type="scientific">Castellaniella defragrans (strain DSM 12143 / CCUG 39792 / 65Phen)</name>
    <name type="common">Alcaligenes defragrans</name>
    <dbReference type="NCBI Taxonomy" id="1437824"/>
    <lineage>
        <taxon>Bacteria</taxon>
        <taxon>Pseudomonadati</taxon>
        <taxon>Pseudomonadota</taxon>
        <taxon>Betaproteobacteria</taxon>
        <taxon>Burkholderiales</taxon>
        <taxon>Alcaligenaceae</taxon>
        <taxon>Castellaniella</taxon>
    </lineage>
</organism>
<feature type="region of interest" description="Disordered" evidence="1">
    <location>
        <begin position="1"/>
        <end position="40"/>
    </location>
</feature>
<evidence type="ECO:0000313" key="2">
    <source>
        <dbReference type="EMBL" id="CDM24102.1"/>
    </source>
</evidence>
<accession>W8X3B4</accession>
<dbReference type="AlphaFoldDB" id="W8X3B4"/>
<protein>
    <submittedName>
        <fullName evidence="2">Uncharacterized protein</fullName>
    </submittedName>
</protein>
<gene>
    <name evidence="2" type="ORF">BN940_08196</name>
</gene>